<feature type="domain" description="Serine aminopeptidase S33" evidence="5">
    <location>
        <begin position="26"/>
        <end position="259"/>
    </location>
</feature>
<evidence type="ECO:0000256" key="4">
    <source>
        <dbReference type="ARBA" id="ARBA00071261"/>
    </source>
</evidence>
<dbReference type="RefSeq" id="WP_313976480.1">
    <property type="nucleotide sequence ID" value="NZ_JASJOS010000002.1"/>
</dbReference>
<evidence type="ECO:0000256" key="3">
    <source>
        <dbReference type="ARBA" id="ARBA00013254"/>
    </source>
</evidence>
<evidence type="ECO:0000256" key="2">
    <source>
        <dbReference type="ARBA" id="ARBA00008645"/>
    </source>
</evidence>
<gene>
    <name evidence="6" type="ORF">QNI16_05430</name>
</gene>
<comment type="catalytic activity">
    <reaction evidence="1">
        <text>Hydrolyzes glycerol monoesters of long-chain fatty acids.</text>
        <dbReference type="EC" id="3.1.1.23"/>
    </reaction>
</comment>
<proteinExistence type="inferred from homology"/>
<comment type="caution">
    <text evidence="6">The sequence shown here is derived from an EMBL/GenBank/DDBJ whole genome shotgun (WGS) entry which is preliminary data.</text>
</comment>
<keyword evidence="6" id="KW-0378">Hydrolase</keyword>
<dbReference type="InterPro" id="IPR051044">
    <property type="entry name" value="MAG_DAG_Lipase"/>
</dbReference>
<evidence type="ECO:0000256" key="1">
    <source>
        <dbReference type="ARBA" id="ARBA00001613"/>
    </source>
</evidence>
<comment type="similarity">
    <text evidence="2">Belongs to the AB hydrolase superfamily.</text>
</comment>
<evidence type="ECO:0000259" key="5">
    <source>
        <dbReference type="Pfam" id="PF12146"/>
    </source>
</evidence>
<dbReference type="Pfam" id="PF12146">
    <property type="entry name" value="Hydrolase_4"/>
    <property type="match status" value="1"/>
</dbReference>
<protein>
    <recommendedName>
        <fullName evidence="4">Monoacylglycerol lipase</fullName>
        <ecNumber evidence="3">3.1.1.23</ecNumber>
    </recommendedName>
</protein>
<reference evidence="6" key="1">
    <citation type="submission" date="2023-05" db="EMBL/GenBank/DDBJ databases">
        <authorList>
            <person name="Zhang X."/>
        </authorList>
    </citation>
    <scope>NUCLEOTIDE SEQUENCE</scope>
    <source>
        <strain evidence="6">YF14B1</strain>
    </source>
</reference>
<name>A0AAE3QNN7_9BACT</name>
<dbReference type="InterPro" id="IPR022742">
    <property type="entry name" value="Hydrolase_4"/>
</dbReference>
<dbReference type="GO" id="GO:0047372">
    <property type="term" value="F:monoacylglycerol lipase activity"/>
    <property type="evidence" value="ECO:0007669"/>
    <property type="project" value="UniProtKB-EC"/>
</dbReference>
<dbReference type="AlphaFoldDB" id="A0AAE3QNN7"/>
<accession>A0AAE3QNN7</accession>
<dbReference type="PANTHER" id="PTHR11614">
    <property type="entry name" value="PHOSPHOLIPASE-RELATED"/>
    <property type="match status" value="1"/>
</dbReference>
<dbReference type="EC" id="3.1.1.23" evidence="3"/>
<organism evidence="6 7">
    <name type="scientific">Xanthocytophaga flava</name>
    <dbReference type="NCBI Taxonomy" id="3048013"/>
    <lineage>
        <taxon>Bacteria</taxon>
        <taxon>Pseudomonadati</taxon>
        <taxon>Bacteroidota</taxon>
        <taxon>Cytophagia</taxon>
        <taxon>Cytophagales</taxon>
        <taxon>Rhodocytophagaceae</taxon>
        <taxon>Xanthocytophaga</taxon>
    </lineage>
</organism>
<sequence length="275" mass="30867">MEPQTATFPNKAGLKIFTRTWLPQGDARGVVVIVHGLNSHSGYYQWVADQFTAQNYAVYALDLQGRGQSEGERFYVESIYDYINDIDTLVDSAKADYPGLPVFMLGHSAGGVLSCIYTLEHQEKLTGLICESFAYQVPAPDFALTILKGLSHIAPHLHTIKLKNEDFSRDAAVVDFMNNDPLIANESQPTKTMEQLVLADERLKKEFPKITIPVFIIHGTKDNATKYSGSQFFYDTAGSSDKTLKLYEGHYHDLLNDVDKEIVITDIKDWVIKHS</sequence>
<evidence type="ECO:0000313" key="7">
    <source>
        <dbReference type="Proteomes" id="UP001241110"/>
    </source>
</evidence>
<dbReference type="Proteomes" id="UP001241110">
    <property type="component" value="Unassembled WGS sequence"/>
</dbReference>
<dbReference type="EMBL" id="JASJOS010000002">
    <property type="protein sequence ID" value="MDJ1479918.1"/>
    <property type="molecule type" value="Genomic_DNA"/>
</dbReference>
<dbReference type="InterPro" id="IPR029058">
    <property type="entry name" value="AB_hydrolase_fold"/>
</dbReference>
<dbReference type="FunFam" id="3.40.50.1820:FF:000117">
    <property type="entry name" value="Monoglyceride lipase, putative"/>
    <property type="match status" value="1"/>
</dbReference>
<evidence type="ECO:0000313" key="6">
    <source>
        <dbReference type="EMBL" id="MDJ1479918.1"/>
    </source>
</evidence>
<dbReference type="Gene3D" id="3.40.50.1820">
    <property type="entry name" value="alpha/beta hydrolase"/>
    <property type="match status" value="1"/>
</dbReference>
<dbReference type="SUPFAM" id="SSF53474">
    <property type="entry name" value="alpha/beta-Hydrolases"/>
    <property type="match status" value="1"/>
</dbReference>